<feature type="compositionally biased region" description="Polar residues" evidence="2">
    <location>
        <begin position="354"/>
        <end position="370"/>
    </location>
</feature>
<name>A0A161YHB2_DAUCS</name>
<keyword evidence="3" id="KW-0812">Transmembrane</keyword>
<feature type="region of interest" description="Disordered" evidence="2">
    <location>
        <begin position="262"/>
        <end position="304"/>
    </location>
</feature>
<dbReference type="Gramene" id="KZN09027">
    <property type="protein sequence ID" value="KZN09027"/>
    <property type="gene ID" value="DCAR_001683"/>
</dbReference>
<keyword evidence="3" id="KW-1133">Transmembrane helix</keyword>
<gene>
    <name evidence="4" type="ORF">DCAR_001683</name>
</gene>
<comment type="similarity">
    <text evidence="1">Belongs to the QWRF family.</text>
</comment>
<dbReference type="GO" id="GO:0005737">
    <property type="term" value="C:cytoplasm"/>
    <property type="evidence" value="ECO:0007669"/>
    <property type="project" value="TreeGrafter"/>
</dbReference>
<evidence type="ECO:0000256" key="3">
    <source>
        <dbReference type="SAM" id="Phobius"/>
    </source>
</evidence>
<feature type="transmembrane region" description="Helical" evidence="3">
    <location>
        <begin position="652"/>
        <end position="677"/>
    </location>
</feature>
<dbReference type="PANTHER" id="PTHR31807:SF2">
    <property type="entry name" value="PROTEIN SNOWY COTYLEDON 3"/>
    <property type="match status" value="1"/>
</dbReference>
<dbReference type="InterPro" id="IPR007573">
    <property type="entry name" value="QWRF"/>
</dbReference>
<dbReference type="AlphaFoldDB" id="A0A161YHB2"/>
<dbReference type="GO" id="GO:0005880">
    <property type="term" value="C:nuclear microtubule"/>
    <property type="evidence" value="ECO:0007669"/>
    <property type="project" value="TreeGrafter"/>
</dbReference>
<evidence type="ECO:0000313" key="4">
    <source>
        <dbReference type="EMBL" id="KZN09027.1"/>
    </source>
</evidence>
<feature type="compositionally biased region" description="Low complexity" evidence="2">
    <location>
        <begin position="1"/>
        <end position="14"/>
    </location>
</feature>
<protein>
    <submittedName>
        <fullName evidence="4">Uncharacterized protein</fullName>
    </submittedName>
</protein>
<sequence length="684" mass="74713">MVAAVSEAVSSNSSRNPKASPISDNPRRPPLLPSEKDNGINPKKPKSRQVTSRYLSPSPSTSNASPSTSNSRRCPSPLVSRNSANSLSTPATLPKRSVSVDRRRPFRPDLESKVGNVGEVSAATKMLVTSTRSLSVSFQGEAFSLPISKTKVAPASPNLSNVRKGTPERRRTNTPSRGKLDGGGDQVENSKPTDQHRWPARTRQPNSLARSVDCSGDLNSKLIGSGNVIRALQQSMNGESRRASFDGRLSLDLGNTEVMKSIEQTPDGKSLNLPSVSSDLTASDTDSVSSGSTSGVQECGGIPLRHNGPRGIVVSARFWQETNSRLRRLQDSGSPLATSPGSKSGVSPKFIQSKKFQCDSSLSSPRTMASPNRGGARPASPSKLTPYVASSPSRGMISPSRARHSVSSTINSHFSETPSVLSFAVDVRRGKVGENRLVDAHLLRLLYNRQLQWRFVNARTEATLLVQKRNAEKNLWNAWITISDLRDSVTKRRHRLQLLKQKLKLAAILREQNAFLEDWASLERNHSISLLGAIEALKASTLRLPVVGAIADIQSMKEAVSSALDVMQAMGSSICSLLLKVEELYSLVAELAQVCEKERSVLEQCKDFLSVLATMQDYYIIRMDSDGCWFSTISPRDYVQSLMVNFGGFNGAVLMCFCGNFSRIPLFILLVPFFVYLHTRIRLT</sequence>
<dbReference type="STRING" id="79200.A0A161YHB2"/>
<reference evidence="4" key="1">
    <citation type="journal article" date="2016" name="Nat. Genet.">
        <title>A high-quality carrot genome assembly provides new insights into carotenoid accumulation and asterid genome evolution.</title>
        <authorList>
            <person name="Iorizzo M."/>
            <person name="Ellison S."/>
            <person name="Senalik D."/>
            <person name="Zeng P."/>
            <person name="Satapoomin P."/>
            <person name="Huang J."/>
            <person name="Bowman M."/>
            <person name="Iovene M."/>
            <person name="Sanseverino W."/>
            <person name="Cavagnaro P."/>
            <person name="Yildiz M."/>
            <person name="Macko-Podgorni A."/>
            <person name="Moranska E."/>
            <person name="Grzebelus E."/>
            <person name="Grzebelus D."/>
            <person name="Ashrafi H."/>
            <person name="Zheng Z."/>
            <person name="Cheng S."/>
            <person name="Spooner D."/>
            <person name="Van Deynze A."/>
            <person name="Simon P."/>
        </authorList>
    </citation>
    <scope>NUCLEOTIDE SEQUENCE [LARGE SCALE GENOMIC DNA]</scope>
    <source>
        <tissue evidence="4">Leaf</tissue>
    </source>
</reference>
<keyword evidence="3" id="KW-0472">Membrane</keyword>
<dbReference type="Pfam" id="PF04484">
    <property type="entry name" value="QWRF"/>
    <property type="match status" value="1"/>
</dbReference>
<dbReference type="PANTHER" id="PTHR31807">
    <property type="entry name" value="AUGMIN FAMILY MEMBER"/>
    <property type="match status" value="1"/>
</dbReference>
<proteinExistence type="inferred from homology"/>
<evidence type="ECO:0000256" key="2">
    <source>
        <dbReference type="SAM" id="MobiDB-lite"/>
    </source>
</evidence>
<dbReference type="GO" id="GO:0008017">
    <property type="term" value="F:microtubule binding"/>
    <property type="evidence" value="ECO:0007669"/>
    <property type="project" value="TreeGrafter"/>
</dbReference>
<feature type="region of interest" description="Disordered" evidence="2">
    <location>
        <begin position="1"/>
        <end position="112"/>
    </location>
</feature>
<dbReference type="GO" id="GO:0051225">
    <property type="term" value="P:spindle assembly"/>
    <property type="evidence" value="ECO:0007669"/>
    <property type="project" value="TreeGrafter"/>
</dbReference>
<evidence type="ECO:0000256" key="1">
    <source>
        <dbReference type="ARBA" id="ARBA00010016"/>
    </source>
</evidence>
<organism evidence="4">
    <name type="scientific">Daucus carota subsp. sativus</name>
    <name type="common">Carrot</name>
    <dbReference type="NCBI Taxonomy" id="79200"/>
    <lineage>
        <taxon>Eukaryota</taxon>
        <taxon>Viridiplantae</taxon>
        <taxon>Streptophyta</taxon>
        <taxon>Embryophyta</taxon>
        <taxon>Tracheophyta</taxon>
        <taxon>Spermatophyta</taxon>
        <taxon>Magnoliopsida</taxon>
        <taxon>eudicotyledons</taxon>
        <taxon>Gunneridae</taxon>
        <taxon>Pentapetalae</taxon>
        <taxon>asterids</taxon>
        <taxon>campanulids</taxon>
        <taxon>Apiales</taxon>
        <taxon>Apiaceae</taxon>
        <taxon>Apioideae</taxon>
        <taxon>Scandiceae</taxon>
        <taxon>Daucinae</taxon>
        <taxon>Daucus</taxon>
        <taxon>Daucus sect. Daucus</taxon>
    </lineage>
</organism>
<feature type="compositionally biased region" description="Low complexity" evidence="2">
    <location>
        <begin position="283"/>
        <end position="296"/>
    </location>
</feature>
<feature type="compositionally biased region" description="Polar residues" evidence="2">
    <location>
        <begin position="272"/>
        <end position="282"/>
    </location>
</feature>
<feature type="compositionally biased region" description="Low complexity" evidence="2">
    <location>
        <begin position="56"/>
        <end position="71"/>
    </location>
</feature>
<dbReference type="OMA" id="WGAWITI"/>
<feature type="region of interest" description="Disordered" evidence="2">
    <location>
        <begin position="329"/>
        <end position="404"/>
    </location>
</feature>
<feature type="compositionally biased region" description="Polar residues" evidence="2">
    <location>
        <begin position="79"/>
        <end position="91"/>
    </location>
</feature>
<feature type="compositionally biased region" description="Basic and acidic residues" evidence="2">
    <location>
        <begin position="98"/>
        <end position="112"/>
    </location>
</feature>
<dbReference type="EMBL" id="LNRQ01000001">
    <property type="protein sequence ID" value="KZN09027.1"/>
    <property type="molecule type" value="Genomic_DNA"/>
</dbReference>
<feature type="compositionally biased region" description="Polar residues" evidence="2">
    <location>
        <begin position="331"/>
        <end position="345"/>
    </location>
</feature>
<comment type="caution">
    <text evidence="4">The sequence shown here is derived from an EMBL/GenBank/DDBJ whole genome shotgun (WGS) entry which is preliminary data.</text>
</comment>
<accession>A0A161YHB2</accession>
<feature type="region of interest" description="Disordered" evidence="2">
    <location>
        <begin position="152"/>
        <end position="213"/>
    </location>
</feature>